<dbReference type="RefSeq" id="WP_078698507.1">
    <property type="nucleotide sequence ID" value="NZ_LT796768.1"/>
</dbReference>
<reference evidence="3" key="1">
    <citation type="submission" date="2017-02" db="EMBL/GenBank/DDBJ databases">
        <authorList>
            <person name="Varghese N."/>
            <person name="Submissions S."/>
        </authorList>
    </citation>
    <scope>NUCLEOTIDE SEQUENCE [LARGE SCALE GENOMIC DNA]</scope>
    <source>
        <strain evidence="3">9H-4</strain>
    </source>
</reference>
<dbReference type="AlphaFoldDB" id="A0A1T4YP78"/>
<name>A0A1T4YP78_9ACTN</name>
<evidence type="ECO:0000256" key="1">
    <source>
        <dbReference type="SAM" id="Phobius"/>
    </source>
</evidence>
<evidence type="ECO:0000313" key="2">
    <source>
        <dbReference type="EMBL" id="SKB03644.1"/>
    </source>
</evidence>
<keyword evidence="1" id="KW-1133">Transmembrane helix</keyword>
<keyword evidence="1" id="KW-0472">Membrane</keyword>
<protein>
    <submittedName>
        <fullName evidence="2">Uncharacterized protein</fullName>
    </submittedName>
</protein>
<organism evidence="2 3">
    <name type="scientific">Aeromicrobium choanae</name>
    <dbReference type="NCBI Taxonomy" id="1736691"/>
    <lineage>
        <taxon>Bacteria</taxon>
        <taxon>Bacillati</taxon>
        <taxon>Actinomycetota</taxon>
        <taxon>Actinomycetes</taxon>
        <taxon>Propionibacteriales</taxon>
        <taxon>Nocardioidaceae</taxon>
        <taxon>Aeromicrobium</taxon>
    </lineage>
</organism>
<gene>
    <name evidence="2" type="ORF">SAMN06295964_0303</name>
</gene>
<keyword evidence="1" id="KW-0812">Transmembrane</keyword>
<dbReference type="Proteomes" id="UP000191040">
    <property type="component" value="Chromosome I"/>
</dbReference>
<evidence type="ECO:0000313" key="3">
    <source>
        <dbReference type="Proteomes" id="UP000191040"/>
    </source>
</evidence>
<proteinExistence type="predicted"/>
<dbReference type="EMBL" id="LT796768">
    <property type="protein sequence ID" value="SKB03644.1"/>
    <property type="molecule type" value="Genomic_DNA"/>
</dbReference>
<accession>A0A1T4YP78</accession>
<feature type="transmembrane region" description="Helical" evidence="1">
    <location>
        <begin position="33"/>
        <end position="55"/>
    </location>
</feature>
<keyword evidence="3" id="KW-1185">Reference proteome</keyword>
<sequence length="60" mass="6447">MRIALKTLCVLTIPVMLISFVASERTGSPLASIAFTVTLVVTGFGLLNIATEYAWADDED</sequence>